<protein>
    <submittedName>
        <fullName evidence="3">Carbohydrate ABC transporter substrate-binding protein, CUT1 family</fullName>
    </submittedName>
</protein>
<feature type="chain" id="PRO_5038389454" evidence="2">
    <location>
        <begin position="24"/>
        <end position="462"/>
    </location>
</feature>
<keyword evidence="4" id="KW-1185">Reference proteome</keyword>
<proteinExistence type="predicted"/>
<feature type="region of interest" description="Disordered" evidence="1">
    <location>
        <begin position="27"/>
        <end position="48"/>
    </location>
</feature>
<evidence type="ECO:0000313" key="3">
    <source>
        <dbReference type="EMBL" id="ABK51905.1"/>
    </source>
</evidence>
<dbReference type="Pfam" id="PF13416">
    <property type="entry name" value="SBP_bac_8"/>
    <property type="match status" value="1"/>
</dbReference>
<evidence type="ECO:0000313" key="4">
    <source>
        <dbReference type="Proteomes" id="UP000008221"/>
    </source>
</evidence>
<gene>
    <name evidence="3" type="ordered locus">Acel_0130</name>
</gene>
<evidence type="ECO:0000256" key="1">
    <source>
        <dbReference type="SAM" id="MobiDB-lite"/>
    </source>
</evidence>
<reference evidence="3 4" key="1">
    <citation type="journal article" date="2009" name="Genome Res.">
        <title>Complete genome of the cellulolytic thermophile Acidothermus cellulolyticus 11B provides insights into its ecophysiological and evolutionary adaptations.</title>
        <authorList>
            <person name="Barabote R.D."/>
            <person name="Xie G."/>
            <person name="Leu D.H."/>
            <person name="Normand P."/>
            <person name="Necsulea A."/>
            <person name="Daubin V."/>
            <person name="Medigue C."/>
            <person name="Adney W.S."/>
            <person name="Xu X.C."/>
            <person name="Lapidus A."/>
            <person name="Parales R.E."/>
            <person name="Detter C."/>
            <person name="Pujic P."/>
            <person name="Bruce D."/>
            <person name="Lavire C."/>
            <person name="Challacombe J.F."/>
            <person name="Brettin T.S."/>
            <person name="Berry A.M."/>
        </authorList>
    </citation>
    <scope>NUCLEOTIDE SEQUENCE [LARGE SCALE GENOMIC DNA]</scope>
    <source>
        <strain evidence="4">ATCC 43068 / DSM 8971 / 11B</strain>
    </source>
</reference>
<organism evidence="3 4">
    <name type="scientific">Acidothermus cellulolyticus (strain ATCC 43068 / DSM 8971 / 11B)</name>
    <dbReference type="NCBI Taxonomy" id="351607"/>
    <lineage>
        <taxon>Bacteria</taxon>
        <taxon>Bacillati</taxon>
        <taxon>Actinomycetota</taxon>
        <taxon>Actinomycetes</taxon>
        <taxon>Acidothermales</taxon>
        <taxon>Acidothermaceae</taxon>
        <taxon>Acidothermus</taxon>
    </lineage>
</organism>
<dbReference type="STRING" id="351607.Acel_0130"/>
<sequence length="462" mass="49225">MFMTHRRTRLALGVAAVAALALAGCSSGKSTKSAASGSPSSAGSSSPAASASASASASGAWNCGDGGQKITLKIGLFGNFAYKTAGLYDQYQKLCPNITIQEDDIEQSSDYWNKLKTNLAAGSGLDDIQAIEVGFVAQVTANYADKFVDFNTVPNADKIKSTFFPWKWQMATSTDGKTVGLGTDAGPEAMCYRHDLLQQAGMDADRDKLAQDWATWDDFIKFGEQYKQKTGKAFIDSTGSIFNAAVYQSSEAYDNAQGQPDVANSPGVKAAWDLAVKAAQAGITAKINQWTPEWNQSFASGRFATISCPAWMLAYITSQAGDAGKGKWDVTSLPGGSANWGGSWLGVPKGGPHEQAAIALAEWLTAPQQQLTMWNSQGFWPSSQVAAQDPSVQNKTNEYFNNAPIGQIFGKAASELKMPPIGPYDTDIQSALDTELGNIDQNHKDPTKAWNDALAKIKQITG</sequence>
<dbReference type="PANTHER" id="PTHR43649">
    <property type="entry name" value="ARABINOSE-BINDING PROTEIN-RELATED"/>
    <property type="match status" value="1"/>
</dbReference>
<evidence type="ECO:0000256" key="2">
    <source>
        <dbReference type="SAM" id="SignalP"/>
    </source>
</evidence>
<name>A0LR45_ACIC1</name>
<dbReference type="InterPro" id="IPR050490">
    <property type="entry name" value="Bact_solute-bd_prot1"/>
</dbReference>
<dbReference type="Proteomes" id="UP000008221">
    <property type="component" value="Chromosome"/>
</dbReference>
<dbReference type="InterPro" id="IPR006059">
    <property type="entry name" value="SBP"/>
</dbReference>
<dbReference type="Gene3D" id="3.40.190.10">
    <property type="entry name" value="Periplasmic binding protein-like II"/>
    <property type="match status" value="1"/>
</dbReference>
<feature type="signal peptide" evidence="2">
    <location>
        <begin position="1"/>
        <end position="23"/>
    </location>
</feature>
<accession>A0LR45</accession>
<keyword evidence="2" id="KW-0732">Signal</keyword>
<dbReference type="eggNOG" id="COG1653">
    <property type="taxonomic scope" value="Bacteria"/>
</dbReference>
<dbReference type="SUPFAM" id="SSF53850">
    <property type="entry name" value="Periplasmic binding protein-like II"/>
    <property type="match status" value="1"/>
</dbReference>
<dbReference type="AlphaFoldDB" id="A0LR45"/>
<dbReference type="EMBL" id="CP000481">
    <property type="protein sequence ID" value="ABK51905.1"/>
    <property type="molecule type" value="Genomic_DNA"/>
</dbReference>
<dbReference type="PANTHER" id="PTHR43649:SF32">
    <property type="entry name" value="SUGAR BINDING SECRETED PROTEIN"/>
    <property type="match status" value="1"/>
</dbReference>
<dbReference type="PROSITE" id="PS51257">
    <property type="entry name" value="PROKAR_LIPOPROTEIN"/>
    <property type="match status" value="1"/>
</dbReference>
<dbReference type="RefSeq" id="WP_011718969.1">
    <property type="nucleotide sequence ID" value="NC_008578.1"/>
</dbReference>
<dbReference type="KEGG" id="ace:Acel_0130"/>
<dbReference type="OrthoDB" id="3226017at2"/>
<dbReference type="HOGENOM" id="CLU_031285_2_3_11"/>
<dbReference type="InParanoid" id="A0LR45"/>